<dbReference type="Pfam" id="PF18113">
    <property type="entry name" value="Rbx_binding"/>
    <property type="match status" value="1"/>
</dbReference>
<dbReference type="Gene3D" id="3.50.50.60">
    <property type="entry name" value="FAD/NAD(P)-binding domain"/>
    <property type="match status" value="2"/>
</dbReference>
<comment type="subcellular location">
    <subcellularLocation>
        <location evidence="2">Cytoplasm</location>
    </subcellularLocation>
</comment>
<keyword evidence="12" id="KW-1185">Reference proteome</keyword>
<dbReference type="Pfam" id="PF07992">
    <property type="entry name" value="Pyr_redox_2"/>
    <property type="match status" value="1"/>
</dbReference>
<dbReference type="Gene3D" id="3.30.390.120">
    <property type="match status" value="1"/>
</dbReference>
<keyword evidence="4" id="KW-0963">Cytoplasm</keyword>
<dbReference type="SUPFAM" id="SSF51905">
    <property type="entry name" value="FAD/NAD(P)-binding domain"/>
    <property type="match status" value="1"/>
</dbReference>
<dbReference type="KEGG" id="mpq:ABA45_16830"/>
<dbReference type="RefSeq" id="WP_048388083.1">
    <property type="nucleotide sequence ID" value="NZ_CP011494.1"/>
</dbReference>
<gene>
    <name evidence="11" type="ORF">ABA45_16830</name>
</gene>
<keyword evidence="6" id="KW-0274">FAD</keyword>
<evidence type="ECO:0000256" key="7">
    <source>
        <dbReference type="ARBA" id="ARBA00023002"/>
    </source>
</evidence>
<dbReference type="InterPro" id="IPR036188">
    <property type="entry name" value="FAD/NAD-bd_sf"/>
</dbReference>
<dbReference type="STRING" id="330734.ABA45_16830"/>
<evidence type="ECO:0000259" key="10">
    <source>
        <dbReference type="Pfam" id="PF18113"/>
    </source>
</evidence>
<organism evidence="11 12">
    <name type="scientific">Marinobacter psychrophilus</name>
    <dbReference type="NCBI Taxonomy" id="330734"/>
    <lineage>
        <taxon>Bacteria</taxon>
        <taxon>Pseudomonadati</taxon>
        <taxon>Pseudomonadota</taxon>
        <taxon>Gammaproteobacteria</taxon>
        <taxon>Pseudomonadales</taxon>
        <taxon>Marinobacteraceae</taxon>
        <taxon>Marinobacter</taxon>
    </lineage>
</organism>
<keyword evidence="8" id="KW-0520">NAD</keyword>
<dbReference type="EMBL" id="CP011494">
    <property type="protein sequence ID" value="AKO53891.1"/>
    <property type="molecule type" value="Genomic_DNA"/>
</dbReference>
<evidence type="ECO:0000256" key="6">
    <source>
        <dbReference type="ARBA" id="ARBA00022827"/>
    </source>
</evidence>
<dbReference type="GO" id="GO:0016491">
    <property type="term" value="F:oxidoreductase activity"/>
    <property type="evidence" value="ECO:0007669"/>
    <property type="project" value="UniProtKB-KW"/>
</dbReference>
<evidence type="ECO:0000256" key="3">
    <source>
        <dbReference type="ARBA" id="ARBA00006442"/>
    </source>
</evidence>
<evidence type="ECO:0000256" key="5">
    <source>
        <dbReference type="ARBA" id="ARBA00022630"/>
    </source>
</evidence>
<comment type="similarity">
    <text evidence="3">Belongs to the FAD-dependent oxidoreductase family.</text>
</comment>
<feature type="domain" description="Rubredoxin binding" evidence="10">
    <location>
        <begin position="316"/>
        <end position="386"/>
    </location>
</feature>
<evidence type="ECO:0000313" key="11">
    <source>
        <dbReference type="EMBL" id="AKO53891.1"/>
    </source>
</evidence>
<evidence type="ECO:0000256" key="4">
    <source>
        <dbReference type="ARBA" id="ARBA00022490"/>
    </source>
</evidence>
<dbReference type="PATRIC" id="fig|330734.3.peg.3537"/>
<keyword evidence="7" id="KW-0560">Oxidoreductase</keyword>
<evidence type="ECO:0000313" key="12">
    <source>
        <dbReference type="Proteomes" id="UP000036406"/>
    </source>
</evidence>
<sequence length="394" mass="41790">MTTASERNPIVIVGSGLAGYSLVRELRKHNADAPILLVTADDGISYSKPMLSNGFGKGKDANGLAQASQHSMAEQFDLQLIPHTRVTALNPQAHQVLLGDHWQSYSKLVLAWGAEVVPLHLAGSGSSSVYSINDLNDYRAFRAALTGAERVAIMGAGLIGCEFANDLLLGGYQVEVIAPSATVMPTLMPEQAACALQNELEALGVTFHLETQVDRIEQVPAGVDGGVILALTNGRQLQADVVISAVGLRPRTELAQQAGLVVNRGIVVNRALETSAPDVYALGDCAEVDGQLLLYVMPLMASARALAKTLSGERSEVLYPAMPVMIKTPCCPAAVNPPPLGAEGYWQVEQDGNHVKALFNNPEGKLLGFALTGRFAMEKQALSRQLPALHNAVS</sequence>
<dbReference type="PANTHER" id="PTHR43429">
    <property type="entry name" value="PYRIDINE NUCLEOTIDE-DISULFIDE OXIDOREDUCTASE DOMAIN-CONTAINING"/>
    <property type="match status" value="1"/>
</dbReference>
<keyword evidence="5" id="KW-0285">Flavoprotein</keyword>
<dbReference type="GO" id="GO:0005737">
    <property type="term" value="C:cytoplasm"/>
    <property type="evidence" value="ECO:0007669"/>
    <property type="project" value="UniProtKB-SubCell"/>
</dbReference>
<dbReference type="Proteomes" id="UP000036406">
    <property type="component" value="Chromosome"/>
</dbReference>
<dbReference type="InterPro" id="IPR023753">
    <property type="entry name" value="FAD/NAD-binding_dom"/>
</dbReference>
<accession>A0A0H4I492</accession>
<dbReference type="PANTHER" id="PTHR43429:SF3">
    <property type="entry name" value="NITRITE REDUCTASE [NAD(P)H]"/>
    <property type="match status" value="1"/>
</dbReference>
<evidence type="ECO:0000256" key="8">
    <source>
        <dbReference type="ARBA" id="ARBA00023027"/>
    </source>
</evidence>
<dbReference type="PRINTS" id="PR00411">
    <property type="entry name" value="PNDRDTASEI"/>
</dbReference>
<evidence type="ECO:0000256" key="1">
    <source>
        <dbReference type="ARBA" id="ARBA00001974"/>
    </source>
</evidence>
<dbReference type="InterPro" id="IPR041364">
    <property type="entry name" value="Rbx-bd"/>
</dbReference>
<feature type="domain" description="FAD/NAD(P)-binding" evidence="9">
    <location>
        <begin position="10"/>
        <end position="289"/>
    </location>
</feature>
<proteinExistence type="inferred from homology"/>
<reference evidence="11 12" key="1">
    <citation type="submission" date="2015-05" db="EMBL/GenBank/DDBJ databases">
        <title>Complete genome of Marinobacter psychrophilus strain 20041T isolated from sea-ice of the Canadian Basin.</title>
        <authorList>
            <person name="Song L."/>
            <person name="Ren L."/>
            <person name="Yu Y."/>
            <person name="Wang X."/>
        </authorList>
    </citation>
    <scope>NUCLEOTIDE SEQUENCE [LARGE SCALE GENOMIC DNA]</scope>
    <source>
        <strain evidence="11 12">20041</strain>
    </source>
</reference>
<dbReference type="PRINTS" id="PR00368">
    <property type="entry name" value="FADPNR"/>
</dbReference>
<comment type="cofactor">
    <cofactor evidence="1">
        <name>FAD</name>
        <dbReference type="ChEBI" id="CHEBI:57692"/>
    </cofactor>
</comment>
<evidence type="ECO:0000256" key="2">
    <source>
        <dbReference type="ARBA" id="ARBA00004496"/>
    </source>
</evidence>
<name>A0A0H4I492_9GAMM</name>
<dbReference type="InterPro" id="IPR050260">
    <property type="entry name" value="FAD-bd_OxRdtase"/>
</dbReference>
<dbReference type="AlphaFoldDB" id="A0A0H4I492"/>
<evidence type="ECO:0000259" key="9">
    <source>
        <dbReference type="Pfam" id="PF07992"/>
    </source>
</evidence>
<protein>
    <submittedName>
        <fullName evidence="11">Pyridine nucleotide-disulfide oxidoreductase</fullName>
    </submittedName>
</protein>